<dbReference type="GO" id="GO:0009279">
    <property type="term" value="C:cell outer membrane"/>
    <property type="evidence" value="ECO:0007669"/>
    <property type="project" value="TreeGrafter"/>
</dbReference>
<keyword evidence="5" id="KW-1185">Reference proteome</keyword>
<protein>
    <submittedName>
        <fullName evidence="4">Tetratricopeptide repeat protein</fullName>
    </submittedName>
</protein>
<name>A0A516GT29_9FLAO</name>
<evidence type="ECO:0000256" key="1">
    <source>
        <dbReference type="ARBA" id="ARBA00022737"/>
    </source>
</evidence>
<gene>
    <name evidence="4" type="ORF">FNB79_12080</name>
</gene>
<dbReference type="SMART" id="SM00028">
    <property type="entry name" value="TPR"/>
    <property type="match status" value="4"/>
</dbReference>
<dbReference type="Pfam" id="PF13414">
    <property type="entry name" value="TPR_11"/>
    <property type="match status" value="1"/>
</dbReference>
<organism evidence="4 5">
    <name type="scientific">Formosa sediminum</name>
    <dbReference type="NCBI Taxonomy" id="2594004"/>
    <lineage>
        <taxon>Bacteria</taxon>
        <taxon>Pseudomonadati</taxon>
        <taxon>Bacteroidota</taxon>
        <taxon>Flavobacteriia</taxon>
        <taxon>Flavobacteriales</taxon>
        <taxon>Flavobacteriaceae</taxon>
        <taxon>Formosa</taxon>
    </lineage>
</organism>
<dbReference type="InterPro" id="IPR019734">
    <property type="entry name" value="TPR_rpt"/>
</dbReference>
<dbReference type="EMBL" id="CP041637">
    <property type="protein sequence ID" value="QDO94665.1"/>
    <property type="molecule type" value="Genomic_DNA"/>
</dbReference>
<evidence type="ECO:0000313" key="4">
    <source>
        <dbReference type="EMBL" id="QDO94665.1"/>
    </source>
</evidence>
<dbReference type="InterPro" id="IPR011990">
    <property type="entry name" value="TPR-like_helical_dom_sf"/>
</dbReference>
<dbReference type="KEGG" id="fop:FNB79_12080"/>
<evidence type="ECO:0000256" key="2">
    <source>
        <dbReference type="ARBA" id="ARBA00022803"/>
    </source>
</evidence>
<dbReference type="PANTHER" id="PTHR44858">
    <property type="entry name" value="TETRATRICOPEPTIDE REPEAT PROTEIN 6"/>
    <property type="match status" value="1"/>
</dbReference>
<keyword evidence="2 3" id="KW-0802">TPR repeat</keyword>
<keyword evidence="1" id="KW-0677">Repeat</keyword>
<dbReference type="PROSITE" id="PS50005">
    <property type="entry name" value="TPR"/>
    <property type="match status" value="1"/>
</dbReference>
<dbReference type="AlphaFoldDB" id="A0A516GT29"/>
<accession>A0A516GT29</accession>
<sequence length="300" mass="35095">MLKKLLQIILTLSISNSYSQEMENTYFTWDNFVNNFGKEMVSAEDVYENMKKSELTDFAYTKLDFHFLSDKKEKLEKLNEYLKDNYGYSLEEYTTWEASYELRGKTDLFPITKDNLMYWALDMAKRGYEFDCKFDAYGAEVDKEPILPEFTESKEDYYFNKAIDLYNSNNLSGAIANWTIVLEINPKEPNSYYSRAIVKNELYTWKSAIADYDKAIEIAPDFTSAITNRGTVKDENGDYDGALKDYKKALELEPNDAMTYYNIGNTKYNQEKKSEACANWKKAKELGAEYAQERIEKYCD</sequence>
<feature type="repeat" description="TPR" evidence="3">
    <location>
        <begin position="223"/>
        <end position="256"/>
    </location>
</feature>
<evidence type="ECO:0000313" key="5">
    <source>
        <dbReference type="Proteomes" id="UP000319209"/>
    </source>
</evidence>
<dbReference type="PANTHER" id="PTHR44858:SF1">
    <property type="entry name" value="UDP-N-ACETYLGLUCOSAMINE--PEPTIDE N-ACETYLGLUCOSAMINYLTRANSFERASE SPINDLY-RELATED"/>
    <property type="match status" value="1"/>
</dbReference>
<dbReference type="InterPro" id="IPR050498">
    <property type="entry name" value="Ycf3"/>
</dbReference>
<reference evidence="4 5" key="1">
    <citation type="submission" date="2019-07" db="EMBL/GenBank/DDBJ databases">
        <title>Genome sequencing for Formosa sp. PS13.</title>
        <authorList>
            <person name="Park S.-J."/>
        </authorList>
    </citation>
    <scope>NUCLEOTIDE SEQUENCE [LARGE SCALE GENOMIC DNA]</scope>
    <source>
        <strain evidence="4 5">PS13</strain>
    </source>
</reference>
<dbReference type="GO" id="GO:0046813">
    <property type="term" value="P:receptor-mediated virion attachment to host cell"/>
    <property type="evidence" value="ECO:0007669"/>
    <property type="project" value="TreeGrafter"/>
</dbReference>
<dbReference type="PROSITE" id="PS50293">
    <property type="entry name" value="TPR_REGION"/>
    <property type="match status" value="1"/>
</dbReference>
<dbReference type="Gene3D" id="1.25.40.10">
    <property type="entry name" value="Tetratricopeptide repeat domain"/>
    <property type="match status" value="2"/>
</dbReference>
<dbReference type="Proteomes" id="UP000319209">
    <property type="component" value="Chromosome"/>
</dbReference>
<evidence type="ECO:0000256" key="3">
    <source>
        <dbReference type="PROSITE-ProRule" id="PRU00339"/>
    </source>
</evidence>
<dbReference type="SUPFAM" id="SSF48452">
    <property type="entry name" value="TPR-like"/>
    <property type="match status" value="1"/>
</dbReference>
<dbReference type="RefSeq" id="WP_143381544.1">
    <property type="nucleotide sequence ID" value="NZ_CP041637.1"/>
</dbReference>
<dbReference type="OrthoDB" id="9811837at2"/>
<proteinExistence type="predicted"/>